<sequence>MTALDEQLGCDTSDMLTIHALFRRAYTDAPVLVRGVAGGDVARARAVAAHVREVSQALHHHHQGEDTLLWERLEQRAPACALHVGLMRAQHAATAAQLGALLEALPRWESAADVAERESVAGALDAIRDTLLEHLGQEETAILPTAATVMTQREWGALHEHGMAAVPRDRLLLQLGWILEVVPADERAGWLRANLPAPARLAWHLVGRRRFAEHRAHVYGV</sequence>
<feature type="domain" description="Hemerythrin-like" evidence="1">
    <location>
        <begin position="20"/>
        <end position="145"/>
    </location>
</feature>
<name>A0ABT7S593_9CELL</name>
<dbReference type="CDD" id="cd12108">
    <property type="entry name" value="Hr-like"/>
    <property type="match status" value="1"/>
</dbReference>
<reference evidence="2 3" key="1">
    <citation type="submission" date="2023-06" db="EMBL/GenBank/DDBJ databases">
        <title>Cellulomonas sp. MW9 Whole genome sequence.</title>
        <authorList>
            <person name="Park S."/>
        </authorList>
    </citation>
    <scope>NUCLEOTIDE SEQUENCE [LARGE SCALE GENOMIC DNA]</scope>
    <source>
        <strain evidence="2 3">MW9</strain>
    </source>
</reference>
<accession>A0ABT7S593</accession>
<evidence type="ECO:0000259" key="1">
    <source>
        <dbReference type="Pfam" id="PF01814"/>
    </source>
</evidence>
<evidence type="ECO:0000313" key="3">
    <source>
        <dbReference type="Proteomes" id="UP001321453"/>
    </source>
</evidence>
<keyword evidence="3" id="KW-1185">Reference proteome</keyword>
<comment type="caution">
    <text evidence="2">The sequence shown here is derived from an EMBL/GenBank/DDBJ whole genome shotgun (WGS) entry which is preliminary data.</text>
</comment>
<protein>
    <submittedName>
        <fullName evidence="2">Hemerythrin domain-containing protein</fullName>
    </submittedName>
</protein>
<dbReference type="EMBL" id="JAUCGR010000001">
    <property type="protein sequence ID" value="MDM7830791.1"/>
    <property type="molecule type" value="Genomic_DNA"/>
</dbReference>
<dbReference type="RefSeq" id="WP_289445951.1">
    <property type="nucleotide sequence ID" value="NZ_JAUCGR010000001.1"/>
</dbReference>
<dbReference type="Proteomes" id="UP001321453">
    <property type="component" value="Unassembled WGS sequence"/>
</dbReference>
<dbReference type="Pfam" id="PF01814">
    <property type="entry name" value="Hemerythrin"/>
    <property type="match status" value="1"/>
</dbReference>
<proteinExistence type="predicted"/>
<dbReference type="InterPro" id="IPR012312">
    <property type="entry name" value="Hemerythrin-like"/>
</dbReference>
<gene>
    <name evidence="2" type="ORF">QRT05_05560</name>
</gene>
<dbReference type="Gene3D" id="1.20.120.520">
    <property type="entry name" value="nmb1532 protein domain like"/>
    <property type="match status" value="1"/>
</dbReference>
<evidence type="ECO:0000313" key="2">
    <source>
        <dbReference type="EMBL" id="MDM7830791.1"/>
    </source>
</evidence>
<organism evidence="2 3">
    <name type="scientific">Cellulomonas edaphi</name>
    <dbReference type="NCBI Taxonomy" id="3053468"/>
    <lineage>
        <taxon>Bacteria</taxon>
        <taxon>Bacillati</taxon>
        <taxon>Actinomycetota</taxon>
        <taxon>Actinomycetes</taxon>
        <taxon>Micrococcales</taxon>
        <taxon>Cellulomonadaceae</taxon>
        <taxon>Cellulomonas</taxon>
    </lineage>
</organism>